<feature type="region of interest" description="Disordered" evidence="2">
    <location>
        <begin position="1"/>
        <end position="32"/>
    </location>
</feature>
<reference evidence="4" key="2">
    <citation type="submission" date="2025-08" db="UniProtKB">
        <authorList>
            <consortium name="Ensembl"/>
        </authorList>
    </citation>
    <scope>IDENTIFICATION</scope>
</reference>
<dbReference type="GO" id="GO:0008333">
    <property type="term" value="P:endosome to lysosome transport"/>
    <property type="evidence" value="ECO:0007669"/>
    <property type="project" value="Ensembl"/>
</dbReference>
<proteinExistence type="inferred from homology"/>
<evidence type="ECO:0000259" key="3">
    <source>
        <dbReference type="Pfam" id="PF04826"/>
    </source>
</evidence>
<dbReference type="SUPFAM" id="SSF48371">
    <property type="entry name" value="ARM repeat"/>
    <property type="match status" value="1"/>
</dbReference>
<accession>A0A8C9CD40</accession>
<evidence type="ECO:0000313" key="5">
    <source>
        <dbReference type="Proteomes" id="UP000694554"/>
    </source>
</evidence>
<dbReference type="AlphaFoldDB" id="A0A8C9CD40"/>
<dbReference type="GeneTree" id="ENSGT00940000163396"/>
<dbReference type="PANTHER" id="PTHR46414">
    <property type="entry name" value="PROTEIN BHLHB9-RELATED"/>
    <property type="match status" value="1"/>
</dbReference>
<evidence type="ECO:0000313" key="4">
    <source>
        <dbReference type="Ensembl" id="ENSPSNP00000019124.1"/>
    </source>
</evidence>
<dbReference type="Pfam" id="PF04826">
    <property type="entry name" value="Arm_2"/>
    <property type="match status" value="1"/>
</dbReference>
<dbReference type="InterPro" id="IPR043374">
    <property type="entry name" value="GASP1-3"/>
</dbReference>
<reference evidence="4" key="1">
    <citation type="submission" date="2019-08" db="EMBL/GenBank/DDBJ databases">
        <title>Phocoena sinus (Vaquita) genome, mPhoSin1, primary haplotype.</title>
        <authorList>
            <person name="Morin P."/>
            <person name="Mountcastle J."/>
            <person name="Fungtammasan C."/>
            <person name="Rhie A."/>
            <person name="Rojas-Bracho L."/>
            <person name="Smith C.R."/>
            <person name="Taylor B.L."/>
            <person name="Gulland F.M.D."/>
            <person name="Musser W."/>
            <person name="Houck M."/>
            <person name="Haase B."/>
            <person name="Paez S."/>
            <person name="Howe K."/>
            <person name="Torrance J."/>
            <person name="Formenti G."/>
            <person name="Phillippy A."/>
            <person name="Ryder O."/>
            <person name="Jarvis E.D."/>
            <person name="Fedrigo O."/>
        </authorList>
    </citation>
    <scope>NUCLEOTIDE SEQUENCE [LARGE SCALE GENOMIC DNA]</scope>
</reference>
<evidence type="ECO:0000256" key="2">
    <source>
        <dbReference type="SAM" id="MobiDB-lite"/>
    </source>
</evidence>
<dbReference type="Ensembl" id="ENSPSNT00000021530.1">
    <property type="protein sequence ID" value="ENSPSNP00000019124.1"/>
    <property type="gene ID" value="ENSPSNG00000013972.1"/>
</dbReference>
<gene>
    <name evidence="4" type="primary">GPRASP1</name>
</gene>
<reference evidence="4" key="3">
    <citation type="submission" date="2025-09" db="UniProtKB">
        <authorList>
            <consortium name="Ensembl"/>
        </authorList>
    </citation>
    <scope>IDENTIFICATION</scope>
</reference>
<dbReference type="InterPro" id="IPR006911">
    <property type="entry name" value="ARM-rpt_dom"/>
</dbReference>
<dbReference type="GO" id="GO:0005829">
    <property type="term" value="C:cytosol"/>
    <property type="evidence" value="ECO:0007669"/>
    <property type="project" value="Ensembl"/>
</dbReference>
<feature type="domain" description="Armadillo repeat-containing" evidence="3">
    <location>
        <begin position="791"/>
        <end position="1006"/>
    </location>
</feature>
<dbReference type="Proteomes" id="UP000694554">
    <property type="component" value="Chromosome X"/>
</dbReference>
<dbReference type="InterPro" id="IPR016024">
    <property type="entry name" value="ARM-type_fold"/>
</dbReference>
<name>A0A8C9CD40_PHOSS</name>
<keyword evidence="5" id="KW-1185">Reference proteome</keyword>
<dbReference type="GO" id="GO:1990172">
    <property type="term" value="P:G protein-coupled receptor catabolic process"/>
    <property type="evidence" value="ECO:0007669"/>
    <property type="project" value="Ensembl"/>
</dbReference>
<dbReference type="PANTHER" id="PTHR46414:SF3">
    <property type="entry name" value="G-PROTEIN COUPLED RECEPTOR-ASSOCIATED SORTING PROTEIN 1"/>
    <property type="match status" value="1"/>
</dbReference>
<feature type="compositionally biased region" description="Basic and acidic residues" evidence="2">
    <location>
        <begin position="13"/>
        <end position="31"/>
    </location>
</feature>
<dbReference type="Gene3D" id="1.25.10.10">
    <property type="entry name" value="Leucine-rich Repeat Variant"/>
    <property type="match status" value="1"/>
</dbReference>
<comment type="similarity">
    <text evidence="1">Belongs to the GPRASP family.</text>
</comment>
<feature type="region of interest" description="Disordered" evidence="2">
    <location>
        <begin position="1018"/>
        <end position="1038"/>
    </location>
</feature>
<sequence length="1038" mass="118128">MTGAEIEPGIQAKPEKKPGEEVGGGAERENEVPVVVRPKVRTQAQVIPGARPTTKTMAVVGTHPKSEAKAITGARSMDETYSWAKTEFDAEALLKTEGVSQTNAISWPLISTESGSIAKTKIWSMDRELVCMDAESFPGTKVKSQSGIQPLFESEEETSMGSWCHPRPTSKKETSHNCDFRWVDRSSVSSWFWSREEVSTRLHPRDRVKASTRSRHMAKEEAMPRPKTSWELYVASSSGSEDESIKTSWFWAREKTSDNVKSWARHRANNKSSLEDKEKGITSSWFGTTEEISMKYATGAQCKFMTTAEEINTESDFWSGEHPCMFAANGGSWKSRPEEEQDTVDPWFWSRRYTRPAATVGPWLWAVEEGSIDDRTEEEAKAPTKEETMITSWFWKGDKAIIGATDREESRPDAEEEDIVDSWFWAGGEDRLETEAEAREEDRLAAEEEHFVESWFWAREEAIRNKANICSKYSPEAEEEEVIVESWFWAEEEASLEAGDSFESKHGTEKEEIIIGSWFWAEEYNIDVGPQAIEETTSRSGEESTFGSSFWDAKEINVEAETCCAYKPEDDEEMIVESWFWSGDKAINETETVATSESRPENEEGAVVGPWFGAKNEANNRTGNGTNYESRTVAEEDEAIVGSWFWAGDEAHFESNPSPVYRAICRSRCSVEQEPDALCRPQNWEEVTVQFKPGPWGSVGFPSPSPFRFSKEAAFLFSEMFGGKPKHMELSLEGEEQESLLQPDKPDPEFPFQYDPSYWSVREIQEHLRTRESAEPESWFCSCIQCELKIGPEEFEELLLLMDKIRDPFIHEISKIAMGMRSASQFTHYFIHDSGVVSLIETLLNYPSSRVKTRFSENMIHLAPPYPNLNMIQTYICQVCEETLAYRLDSPEQLSGIKMVRHLTTATDYHTLVAKYISGFLSLLATGNTKTRFHVLKMLLNLSENPVMTKEILSAEAVSEFMGLFNRKETNDNIQVVLAMLENIGNNIKKEALWFTDDDFSLEPFISAFHEVEKFAKELQSKTDDQNDPEAEQKNEYD</sequence>
<organism evidence="4 5">
    <name type="scientific">Phocoena sinus</name>
    <name type="common">Vaquita</name>
    <dbReference type="NCBI Taxonomy" id="42100"/>
    <lineage>
        <taxon>Eukaryota</taxon>
        <taxon>Metazoa</taxon>
        <taxon>Chordata</taxon>
        <taxon>Craniata</taxon>
        <taxon>Vertebrata</taxon>
        <taxon>Euteleostomi</taxon>
        <taxon>Mammalia</taxon>
        <taxon>Eutheria</taxon>
        <taxon>Laurasiatheria</taxon>
        <taxon>Artiodactyla</taxon>
        <taxon>Whippomorpha</taxon>
        <taxon>Cetacea</taxon>
        <taxon>Odontoceti</taxon>
        <taxon>Phocoenidae</taxon>
        <taxon>Phocoena</taxon>
    </lineage>
</organism>
<dbReference type="InterPro" id="IPR011989">
    <property type="entry name" value="ARM-like"/>
</dbReference>
<evidence type="ECO:0000256" key="1">
    <source>
        <dbReference type="ARBA" id="ARBA00011013"/>
    </source>
</evidence>
<protein>
    <submittedName>
        <fullName evidence="4">G protein-coupled receptor associated sorting protein 1</fullName>
    </submittedName>
</protein>
<dbReference type="GO" id="GO:0005634">
    <property type="term" value="C:nucleus"/>
    <property type="evidence" value="ECO:0007669"/>
    <property type="project" value="TreeGrafter"/>
</dbReference>